<feature type="domain" description="F-box" evidence="2">
    <location>
        <begin position="11"/>
        <end position="50"/>
    </location>
</feature>
<protein>
    <recommendedName>
        <fullName evidence="2">F-box domain-containing protein</fullName>
    </recommendedName>
</protein>
<sequence>MEKQSTSGSLLPSDLISEILFRLPAKSVGRFRCVSKLWLSITTDPSFIKSFGTTRPSLLLCSIKGHNMFVSHQSLIRSSSSSQPFHLHPMEVPGKHCYFSCMDSVHGLICINGVKSKVPLVWNPTMGKLLALPKPKMSSRHADVFLGYDSIVGKHKVVCLPHRKTCYVCRVFTLGSGQESWRTVRTNFKHRVEAVASGQCIKGMIYYLACNRQGYGTVVMSFDVRSEIFHMIELPSSIHWDVLMTYEGKIACIDEDNDKRLWSLEDATDKHKWSFQDFLSPVYKFFELQGFTHAGEFIYVPFKFYKSSYIKFYDPVRNSCRSLNFEGIVEENFGQSSVKAFPNHIESLMPFIFCIQITTVLIVFSMLMTKVRVTLSSMNAEPVTLDKGRLACIDEDNDKRLWSLEDATDKHKWSFQDFLSPLNKLFEVQGSTHAGCFKAFPNHIESLMPL</sequence>
<evidence type="ECO:0000313" key="4">
    <source>
        <dbReference type="Proteomes" id="UP000694005"/>
    </source>
</evidence>
<keyword evidence="1" id="KW-1133">Transmembrane helix</keyword>
<proteinExistence type="predicted"/>
<reference evidence="3 4" key="1">
    <citation type="submission" date="2021-07" db="EMBL/GenBank/DDBJ databases">
        <authorList>
            <consortium name="Genoscope - CEA"/>
            <person name="William W."/>
        </authorList>
    </citation>
    <scope>NUCLEOTIDE SEQUENCE [LARGE SCALE GENOMIC DNA]</scope>
</reference>
<organism evidence="3 4">
    <name type="scientific">Brassica campestris</name>
    <name type="common">Field mustard</name>
    <dbReference type="NCBI Taxonomy" id="3711"/>
    <lineage>
        <taxon>Eukaryota</taxon>
        <taxon>Viridiplantae</taxon>
        <taxon>Streptophyta</taxon>
        <taxon>Embryophyta</taxon>
        <taxon>Tracheophyta</taxon>
        <taxon>Spermatophyta</taxon>
        <taxon>Magnoliopsida</taxon>
        <taxon>eudicotyledons</taxon>
        <taxon>Gunneridae</taxon>
        <taxon>Pentapetalae</taxon>
        <taxon>rosids</taxon>
        <taxon>malvids</taxon>
        <taxon>Brassicales</taxon>
        <taxon>Brassicaceae</taxon>
        <taxon>Brassiceae</taxon>
        <taxon>Brassica</taxon>
    </lineage>
</organism>
<feature type="transmembrane region" description="Helical" evidence="1">
    <location>
        <begin position="348"/>
        <end position="368"/>
    </location>
</feature>
<dbReference type="SUPFAM" id="SSF81383">
    <property type="entry name" value="F-box domain"/>
    <property type="match status" value="1"/>
</dbReference>
<accession>A0A8D9DJX1</accession>
<dbReference type="SMART" id="SM00256">
    <property type="entry name" value="FBOX"/>
    <property type="match status" value="1"/>
</dbReference>
<dbReference type="PANTHER" id="PTHR31111:SF119">
    <property type="entry name" value="F-BOX DOMAIN-CONTAINING PROTEIN"/>
    <property type="match status" value="1"/>
</dbReference>
<gene>
    <name evidence="3" type="ORF">BRAPAZ1V2_A05P35770.2</name>
</gene>
<evidence type="ECO:0000256" key="1">
    <source>
        <dbReference type="SAM" id="Phobius"/>
    </source>
</evidence>
<dbReference type="AlphaFoldDB" id="A0A8D9DJX1"/>
<dbReference type="CDD" id="cd22157">
    <property type="entry name" value="F-box_AtFBW1-like"/>
    <property type="match status" value="1"/>
</dbReference>
<keyword evidence="1" id="KW-0812">Transmembrane</keyword>
<dbReference type="Pfam" id="PF00646">
    <property type="entry name" value="F-box"/>
    <property type="match status" value="1"/>
</dbReference>
<dbReference type="Gene3D" id="1.20.1280.50">
    <property type="match status" value="1"/>
</dbReference>
<dbReference type="InterPro" id="IPR017451">
    <property type="entry name" value="F-box-assoc_interact_dom"/>
</dbReference>
<dbReference type="InterPro" id="IPR001810">
    <property type="entry name" value="F-box_dom"/>
</dbReference>
<dbReference type="PANTHER" id="PTHR31111">
    <property type="entry name" value="BNAA05G37150D PROTEIN-RELATED"/>
    <property type="match status" value="1"/>
</dbReference>
<dbReference type="EMBL" id="LS974621">
    <property type="protein sequence ID" value="CAG7877056.1"/>
    <property type="molecule type" value="Genomic_DNA"/>
</dbReference>
<name>A0A8D9DJX1_BRACM</name>
<dbReference type="Gramene" id="A05p35770.2_BraZ1">
    <property type="protein sequence ID" value="A05p35770.2_BraZ1.CDS"/>
    <property type="gene ID" value="A05g35770.2_BraZ1"/>
</dbReference>
<keyword evidence="1" id="KW-0472">Membrane</keyword>
<dbReference type="Pfam" id="PF08268">
    <property type="entry name" value="FBA_3"/>
    <property type="match status" value="1"/>
</dbReference>
<dbReference type="Proteomes" id="UP000694005">
    <property type="component" value="Chromosome A05"/>
</dbReference>
<dbReference type="InterPro" id="IPR036047">
    <property type="entry name" value="F-box-like_dom_sf"/>
</dbReference>
<evidence type="ECO:0000259" key="2">
    <source>
        <dbReference type="SMART" id="SM00256"/>
    </source>
</evidence>
<evidence type="ECO:0000313" key="3">
    <source>
        <dbReference type="EMBL" id="CAG7877056.1"/>
    </source>
</evidence>
<dbReference type="NCBIfam" id="TIGR01640">
    <property type="entry name" value="F_box_assoc_1"/>
    <property type="match status" value="1"/>
</dbReference>
<dbReference type="InterPro" id="IPR013187">
    <property type="entry name" value="F-box-assoc_dom_typ3"/>
</dbReference>